<accession>A0A4Y2ELM0</accession>
<comment type="caution">
    <text evidence="1">The sequence shown here is derived from an EMBL/GenBank/DDBJ whole genome shotgun (WGS) entry which is preliminary data.</text>
</comment>
<reference evidence="1 2" key="1">
    <citation type="journal article" date="2019" name="Sci. Rep.">
        <title>Orb-weaving spider Araneus ventricosus genome elucidates the spidroin gene catalogue.</title>
        <authorList>
            <person name="Kono N."/>
            <person name="Nakamura H."/>
            <person name="Ohtoshi R."/>
            <person name="Moran D.A.P."/>
            <person name="Shinohara A."/>
            <person name="Yoshida Y."/>
            <person name="Fujiwara M."/>
            <person name="Mori M."/>
            <person name="Tomita M."/>
            <person name="Arakawa K."/>
        </authorList>
    </citation>
    <scope>NUCLEOTIDE SEQUENCE [LARGE SCALE GENOMIC DNA]</scope>
</reference>
<keyword evidence="2" id="KW-1185">Reference proteome</keyword>
<organism evidence="1 2">
    <name type="scientific">Araneus ventricosus</name>
    <name type="common">Orbweaver spider</name>
    <name type="synonym">Epeira ventricosa</name>
    <dbReference type="NCBI Taxonomy" id="182803"/>
    <lineage>
        <taxon>Eukaryota</taxon>
        <taxon>Metazoa</taxon>
        <taxon>Ecdysozoa</taxon>
        <taxon>Arthropoda</taxon>
        <taxon>Chelicerata</taxon>
        <taxon>Arachnida</taxon>
        <taxon>Araneae</taxon>
        <taxon>Araneomorphae</taxon>
        <taxon>Entelegynae</taxon>
        <taxon>Araneoidea</taxon>
        <taxon>Araneidae</taxon>
        <taxon>Araneus</taxon>
    </lineage>
</organism>
<gene>
    <name evidence="1" type="ORF">AVEN_54513_1</name>
</gene>
<evidence type="ECO:0000313" key="2">
    <source>
        <dbReference type="Proteomes" id="UP000499080"/>
    </source>
</evidence>
<name>A0A4Y2ELM0_ARAVE</name>
<dbReference type="AlphaFoldDB" id="A0A4Y2ELM0"/>
<dbReference type="Proteomes" id="UP000499080">
    <property type="component" value="Unassembled WGS sequence"/>
</dbReference>
<evidence type="ECO:0000313" key="1">
    <source>
        <dbReference type="EMBL" id="GBM28734.1"/>
    </source>
</evidence>
<sequence>MLHKLHWLHEGYFGTDLAVLNRYRMSTPEDPTTSAGGHLTPESLFRTRSCVRGGSSMGSGLATATLWSFSRDAASRP</sequence>
<protein>
    <submittedName>
        <fullName evidence="1">Uncharacterized protein</fullName>
    </submittedName>
</protein>
<proteinExistence type="predicted"/>
<dbReference type="EMBL" id="BGPR01000618">
    <property type="protein sequence ID" value="GBM28734.1"/>
    <property type="molecule type" value="Genomic_DNA"/>
</dbReference>